<dbReference type="Proteomes" id="UP000219564">
    <property type="component" value="Unassembled WGS sequence"/>
</dbReference>
<sequence>MMIDMSVSPRALSDVASSGPVEKSAATVSRETAHRAADVSAPATSPAGSIELVKPAQHFNPATLGKVTRELDTTVELMVLLFRIAQKARELGVLQRDSENTAIIEAQKSQVTEMRSGANLMIAMAVISGIMAVGTAIIGAVGASKNGKAIKQEGQLEKSIAGRNELIDAKMQSLGKTSDADRKTVGAVWEQAQAFDSELLTKTGRKIDTRTTTYQAMNSVNQSLGQMANTSVQVRQGHIQANAKEDEVEASIAQSRKQIVDEQLSYNSNSMKELIQTLHELSQNYVAAWKAAAAIV</sequence>
<feature type="transmembrane region" description="Helical" evidence="2">
    <location>
        <begin position="118"/>
        <end position="143"/>
    </location>
</feature>
<evidence type="ECO:0000256" key="1">
    <source>
        <dbReference type="SAM" id="MobiDB-lite"/>
    </source>
</evidence>
<protein>
    <submittedName>
        <fullName evidence="3">Protein YopD</fullName>
    </submittedName>
</protein>
<evidence type="ECO:0000256" key="2">
    <source>
        <dbReference type="SAM" id="Phobius"/>
    </source>
</evidence>
<accession>A0AAX2HCX3</accession>
<dbReference type="Pfam" id="PF05844">
    <property type="entry name" value="YopD"/>
    <property type="match status" value="1"/>
</dbReference>
<dbReference type="RefSeq" id="WP_257016839.1">
    <property type="nucleotide sequence ID" value="NZ_JAAQYE010000003.1"/>
</dbReference>
<evidence type="ECO:0000313" key="4">
    <source>
        <dbReference type="Proteomes" id="UP000219564"/>
    </source>
</evidence>
<keyword evidence="2" id="KW-1133">Transmembrane helix</keyword>
<reference evidence="3 4" key="1">
    <citation type="submission" date="2017-08" db="EMBL/GenBank/DDBJ databases">
        <authorList>
            <person name="Chaillou S."/>
        </authorList>
    </citation>
    <scope>NUCLEOTIDE SEQUENCE [LARGE SCALE GENOMIC DNA]</scope>
    <source>
        <strain evidence="3 4">MFPA15A1205</strain>
    </source>
</reference>
<dbReference type="InterPro" id="IPR008898">
    <property type="entry name" value="YopD-like"/>
</dbReference>
<dbReference type="AlphaFoldDB" id="A0AAX2HCX3"/>
<organism evidence="3 4">
    <name type="scientific">Pseudomonas lundensis</name>
    <dbReference type="NCBI Taxonomy" id="86185"/>
    <lineage>
        <taxon>Bacteria</taxon>
        <taxon>Pseudomonadati</taxon>
        <taxon>Pseudomonadota</taxon>
        <taxon>Gammaproteobacteria</taxon>
        <taxon>Pseudomonadales</taxon>
        <taxon>Pseudomonadaceae</taxon>
        <taxon>Pseudomonas</taxon>
    </lineage>
</organism>
<name>A0AAX2HCX3_9PSED</name>
<gene>
    <name evidence="3" type="primary">yopD</name>
    <name evidence="3" type="ORF">PLUA15_50136</name>
</gene>
<keyword evidence="2" id="KW-0812">Transmembrane</keyword>
<evidence type="ECO:0000313" key="3">
    <source>
        <dbReference type="EMBL" id="SOB54263.1"/>
    </source>
</evidence>
<feature type="region of interest" description="Disordered" evidence="1">
    <location>
        <begin position="1"/>
        <end position="45"/>
    </location>
</feature>
<keyword evidence="2" id="KW-0472">Membrane</keyword>
<proteinExistence type="predicted"/>
<dbReference type="EMBL" id="OBKZ01000045">
    <property type="protein sequence ID" value="SOB54263.1"/>
    <property type="molecule type" value="Genomic_DNA"/>
</dbReference>
<dbReference type="NCBIfam" id="NF038055">
    <property type="entry name" value="T3SS_SctB_pilot"/>
    <property type="match status" value="1"/>
</dbReference>
<comment type="caution">
    <text evidence="3">The sequence shown here is derived from an EMBL/GenBank/DDBJ whole genome shotgun (WGS) entry which is preliminary data.</text>
</comment>